<dbReference type="Pfam" id="PF06058">
    <property type="entry name" value="DCP1"/>
    <property type="match status" value="1"/>
</dbReference>
<feature type="non-terminal residue" evidence="6">
    <location>
        <position position="215"/>
    </location>
</feature>
<evidence type="ECO:0000256" key="4">
    <source>
        <dbReference type="ARBA" id="ARBA00022664"/>
    </source>
</evidence>
<evidence type="ECO:0000256" key="2">
    <source>
        <dbReference type="ARBA" id="ARBA00008778"/>
    </source>
</evidence>
<accession>A0AA38UB15</accession>
<comment type="subcellular location">
    <subcellularLocation>
        <location evidence="1">Cytoplasm</location>
    </subcellularLocation>
</comment>
<evidence type="ECO:0000256" key="1">
    <source>
        <dbReference type="ARBA" id="ARBA00004496"/>
    </source>
</evidence>
<reference evidence="6" key="1">
    <citation type="submission" date="2022-08" db="EMBL/GenBank/DDBJ databases">
        <authorList>
            <consortium name="DOE Joint Genome Institute"/>
            <person name="Min B."/>
            <person name="Riley R."/>
            <person name="Sierra-Patev S."/>
            <person name="Naranjo-Ortiz M."/>
            <person name="Looney B."/>
            <person name="Konkel Z."/>
            <person name="Slot J.C."/>
            <person name="Sakamoto Y."/>
            <person name="Steenwyk J.L."/>
            <person name="Rokas A."/>
            <person name="Carro J."/>
            <person name="Camarero S."/>
            <person name="Ferreira P."/>
            <person name="Molpeceres G."/>
            <person name="Ruiz-Duenas F.J."/>
            <person name="Serrano A."/>
            <person name="Henrissat B."/>
            <person name="Drula E."/>
            <person name="Hughes K.W."/>
            <person name="Mata J.L."/>
            <person name="Ishikawa N.K."/>
            <person name="Vargas-Isla R."/>
            <person name="Ushijima S."/>
            <person name="Smith C.A."/>
            <person name="Ahrendt S."/>
            <person name="Andreopoulos W."/>
            <person name="He G."/>
            <person name="Labutti K."/>
            <person name="Lipzen A."/>
            <person name="Ng V."/>
            <person name="Sandor L."/>
            <person name="Barry K."/>
            <person name="Martinez A.T."/>
            <person name="Xiao Y."/>
            <person name="Gibbons J.G."/>
            <person name="Terashima K."/>
            <person name="Hibbett D.S."/>
            <person name="Grigoriev I.V."/>
        </authorList>
    </citation>
    <scope>NUCLEOTIDE SEQUENCE</scope>
    <source>
        <strain evidence="6">TFB9207</strain>
    </source>
</reference>
<keyword evidence="7" id="KW-1185">Reference proteome</keyword>
<dbReference type="GO" id="GO:0000932">
    <property type="term" value="C:P-body"/>
    <property type="evidence" value="ECO:0007669"/>
    <property type="project" value="TreeGrafter"/>
</dbReference>
<keyword evidence="3" id="KW-0963">Cytoplasm</keyword>
<comment type="caution">
    <text evidence="6">The sequence shown here is derived from an EMBL/GenBank/DDBJ whole genome shotgun (WGS) entry which is preliminary data.</text>
</comment>
<dbReference type="Gene3D" id="2.30.29.30">
    <property type="entry name" value="Pleckstrin-homology domain (PH domain)/Phosphotyrosine-binding domain (PTB)"/>
    <property type="match status" value="1"/>
</dbReference>
<organism evidence="6 7">
    <name type="scientific">Lentinula raphanica</name>
    <dbReference type="NCBI Taxonomy" id="153919"/>
    <lineage>
        <taxon>Eukaryota</taxon>
        <taxon>Fungi</taxon>
        <taxon>Dikarya</taxon>
        <taxon>Basidiomycota</taxon>
        <taxon>Agaricomycotina</taxon>
        <taxon>Agaricomycetes</taxon>
        <taxon>Agaricomycetidae</taxon>
        <taxon>Agaricales</taxon>
        <taxon>Marasmiineae</taxon>
        <taxon>Omphalotaceae</taxon>
        <taxon>Lentinula</taxon>
    </lineage>
</organism>
<evidence type="ECO:0000256" key="3">
    <source>
        <dbReference type="ARBA" id="ARBA00022490"/>
    </source>
</evidence>
<feature type="region of interest" description="Disordered" evidence="5">
    <location>
        <begin position="178"/>
        <end position="215"/>
    </location>
</feature>
<sequence length="215" mass="24954">MSAASRYAHNLKVLRRRDPSIQRIIDQFSHVCVFHHNGKSWEKQGFEGPMFVYERADYPPYGFYVLNRMGMDDYIQRLWPEDILGVQGNYLWLRSWPEWSRKRICDIEASCGGKELNPFDERYKWDQQSRPIEGTEVYLTIGLWMFTTEVREPLMTVMLRLHDFIAKNLPYPEEYCYGPDNPPPPNPFPFMTNGAPKRTPSAASTASGVSASSST</sequence>
<dbReference type="GO" id="GO:0000290">
    <property type="term" value="P:deadenylation-dependent decapping of nuclear-transcribed mRNA"/>
    <property type="evidence" value="ECO:0007669"/>
    <property type="project" value="InterPro"/>
</dbReference>
<protein>
    <submittedName>
        <fullName evidence="6">Uncharacterized protein</fullName>
    </submittedName>
</protein>
<evidence type="ECO:0000256" key="5">
    <source>
        <dbReference type="SAM" id="MobiDB-lite"/>
    </source>
</evidence>
<dbReference type="InterPro" id="IPR010334">
    <property type="entry name" value="Dcp1"/>
</dbReference>
<dbReference type="Proteomes" id="UP001163846">
    <property type="component" value="Unassembled WGS sequence"/>
</dbReference>
<dbReference type="InterPro" id="IPR011993">
    <property type="entry name" value="PH-like_dom_sf"/>
</dbReference>
<dbReference type="SUPFAM" id="SSF50729">
    <property type="entry name" value="PH domain-like"/>
    <property type="match status" value="1"/>
</dbReference>
<dbReference type="GO" id="GO:0008047">
    <property type="term" value="F:enzyme activator activity"/>
    <property type="evidence" value="ECO:0007669"/>
    <property type="project" value="InterPro"/>
</dbReference>
<name>A0AA38UB15_9AGAR</name>
<dbReference type="GO" id="GO:0031087">
    <property type="term" value="P:deadenylation-independent decapping of nuclear-transcribed mRNA"/>
    <property type="evidence" value="ECO:0007669"/>
    <property type="project" value="TreeGrafter"/>
</dbReference>
<dbReference type="CDD" id="cd09804">
    <property type="entry name" value="Dcp1"/>
    <property type="match status" value="1"/>
</dbReference>
<dbReference type="PANTHER" id="PTHR16290">
    <property type="entry name" value="TRANSCRIPTION FACTOR SMIF DECAPPING ENZYME DCP1"/>
    <property type="match status" value="1"/>
</dbReference>
<dbReference type="GO" id="GO:0003729">
    <property type="term" value="F:mRNA binding"/>
    <property type="evidence" value="ECO:0007669"/>
    <property type="project" value="TreeGrafter"/>
</dbReference>
<gene>
    <name evidence="6" type="ORF">F5878DRAFT_280621</name>
</gene>
<dbReference type="EMBL" id="MU806350">
    <property type="protein sequence ID" value="KAJ3836097.1"/>
    <property type="molecule type" value="Genomic_DNA"/>
</dbReference>
<comment type="similarity">
    <text evidence="2">Belongs to the DCP1 family.</text>
</comment>
<dbReference type="AlphaFoldDB" id="A0AA38UB15"/>
<dbReference type="PANTHER" id="PTHR16290:SF0">
    <property type="entry name" value="DECAPPING PROTEIN 1, ISOFORM A"/>
    <property type="match status" value="1"/>
</dbReference>
<evidence type="ECO:0000313" key="6">
    <source>
        <dbReference type="EMBL" id="KAJ3836097.1"/>
    </source>
</evidence>
<evidence type="ECO:0000313" key="7">
    <source>
        <dbReference type="Proteomes" id="UP001163846"/>
    </source>
</evidence>
<feature type="compositionally biased region" description="Low complexity" evidence="5">
    <location>
        <begin position="201"/>
        <end position="215"/>
    </location>
</feature>
<dbReference type="GO" id="GO:0006397">
    <property type="term" value="P:mRNA processing"/>
    <property type="evidence" value="ECO:0007669"/>
    <property type="project" value="UniProtKB-KW"/>
</dbReference>
<proteinExistence type="inferred from homology"/>
<keyword evidence="4" id="KW-0507">mRNA processing</keyword>